<accession>A0AAD1VQ88</accession>
<gene>
    <name evidence="2" type="ORF">PECUL_23A001498</name>
</gene>
<reference evidence="2" key="1">
    <citation type="submission" date="2022-03" db="EMBL/GenBank/DDBJ databases">
        <authorList>
            <person name="Alioto T."/>
            <person name="Alioto T."/>
            <person name="Gomez Garrido J."/>
        </authorList>
    </citation>
    <scope>NUCLEOTIDE SEQUENCE</scope>
</reference>
<feature type="compositionally biased region" description="Polar residues" evidence="1">
    <location>
        <begin position="44"/>
        <end position="54"/>
    </location>
</feature>
<evidence type="ECO:0000313" key="3">
    <source>
        <dbReference type="Proteomes" id="UP001295444"/>
    </source>
</evidence>
<feature type="region of interest" description="Disordered" evidence="1">
    <location>
        <begin position="1"/>
        <end position="72"/>
    </location>
</feature>
<name>A0AAD1VQ88_PELCU</name>
<dbReference type="Proteomes" id="UP001295444">
    <property type="component" value="Chromosome 01"/>
</dbReference>
<dbReference type="EMBL" id="OW240912">
    <property type="protein sequence ID" value="CAH2225290.1"/>
    <property type="molecule type" value="Genomic_DNA"/>
</dbReference>
<proteinExistence type="predicted"/>
<protein>
    <submittedName>
        <fullName evidence="2">Uncharacterized protein</fullName>
    </submittedName>
</protein>
<evidence type="ECO:0000313" key="2">
    <source>
        <dbReference type="EMBL" id="CAH2225290.1"/>
    </source>
</evidence>
<organism evidence="2 3">
    <name type="scientific">Pelobates cultripes</name>
    <name type="common">Western spadefoot toad</name>
    <dbReference type="NCBI Taxonomy" id="61616"/>
    <lineage>
        <taxon>Eukaryota</taxon>
        <taxon>Metazoa</taxon>
        <taxon>Chordata</taxon>
        <taxon>Craniata</taxon>
        <taxon>Vertebrata</taxon>
        <taxon>Euteleostomi</taxon>
        <taxon>Amphibia</taxon>
        <taxon>Batrachia</taxon>
        <taxon>Anura</taxon>
        <taxon>Pelobatoidea</taxon>
        <taxon>Pelobatidae</taxon>
        <taxon>Pelobates</taxon>
    </lineage>
</organism>
<evidence type="ECO:0000256" key="1">
    <source>
        <dbReference type="SAM" id="MobiDB-lite"/>
    </source>
</evidence>
<sequence>MGRTKKLTDPSSTPRSSGWEREQSIRSYLHAATRTHSPQREAETASQEIDSFPSTLARLSPAPSVMSETQLPQESEWRAILPNLLTKADLEALSDRLGRVVREEVAQLRADLANVEACMSVAESETRALRTDLEHTNSTVTNQEADIASLTMWVDDLDNRGRRMILRVRGLREGDPAEHIPDILKRLFTQAGIPYRWGYPFSLSAKHGPDQHGPDQVTSQVSSEPWAYHRSKYQTGWRDRFSNHRLGRK</sequence>
<dbReference type="AlphaFoldDB" id="A0AAD1VQ88"/>
<keyword evidence="3" id="KW-1185">Reference proteome</keyword>